<evidence type="ECO:0000256" key="9">
    <source>
        <dbReference type="ARBA" id="ARBA00022898"/>
    </source>
</evidence>
<evidence type="ECO:0000256" key="5">
    <source>
        <dbReference type="ARBA" id="ARBA00005072"/>
    </source>
</evidence>
<comment type="catalytic activity">
    <reaction evidence="11">
        <text>L-valine + 2-oxoglutarate = 3-methyl-2-oxobutanoate + L-glutamate</text>
        <dbReference type="Rhea" id="RHEA:24813"/>
        <dbReference type="ChEBI" id="CHEBI:11851"/>
        <dbReference type="ChEBI" id="CHEBI:16810"/>
        <dbReference type="ChEBI" id="CHEBI:29985"/>
        <dbReference type="ChEBI" id="CHEBI:57762"/>
        <dbReference type="EC" id="2.6.1.42"/>
    </reaction>
</comment>
<keyword evidence="9" id="KW-0663">Pyridoxal phosphate</keyword>
<evidence type="ECO:0000256" key="10">
    <source>
        <dbReference type="ARBA" id="ARBA00023304"/>
    </source>
</evidence>
<dbReference type="Pfam" id="PF01063">
    <property type="entry name" value="Aminotran_4"/>
    <property type="match status" value="1"/>
</dbReference>
<dbReference type="PANTHER" id="PTHR42743:SF11">
    <property type="entry name" value="AMINODEOXYCHORISMATE LYASE"/>
    <property type="match status" value="1"/>
</dbReference>
<comment type="similarity">
    <text evidence="6">Belongs to the class-IV pyridoxal-phosphate-dependent aminotransferase family.</text>
</comment>
<keyword evidence="10" id="KW-0028">Amino-acid biosynthesis</keyword>
<dbReference type="InterPro" id="IPR043131">
    <property type="entry name" value="BCAT-like_N"/>
</dbReference>
<evidence type="ECO:0000256" key="1">
    <source>
        <dbReference type="ARBA" id="ARBA00001933"/>
    </source>
</evidence>
<dbReference type="GO" id="GO:0004084">
    <property type="term" value="F:branched-chain-amino-acid transaminase activity"/>
    <property type="evidence" value="ECO:0007669"/>
    <property type="project" value="UniProtKB-EC"/>
</dbReference>
<dbReference type="InterPro" id="IPR050571">
    <property type="entry name" value="Class-IV_PLP-Dep_Aminotrnsfr"/>
</dbReference>
<keyword evidence="15" id="KW-1185">Reference proteome</keyword>
<evidence type="ECO:0000313" key="14">
    <source>
        <dbReference type="EMBL" id="EJF91575.1"/>
    </source>
</evidence>
<dbReference type="GO" id="GO:0005829">
    <property type="term" value="C:cytosol"/>
    <property type="evidence" value="ECO:0007669"/>
    <property type="project" value="TreeGrafter"/>
</dbReference>
<comment type="catalytic activity">
    <reaction evidence="12">
        <text>L-isoleucine + 2-oxoglutarate = (S)-3-methyl-2-oxopentanoate + L-glutamate</text>
        <dbReference type="Rhea" id="RHEA:24801"/>
        <dbReference type="ChEBI" id="CHEBI:16810"/>
        <dbReference type="ChEBI" id="CHEBI:29985"/>
        <dbReference type="ChEBI" id="CHEBI:35146"/>
        <dbReference type="ChEBI" id="CHEBI:58045"/>
        <dbReference type="EC" id="2.6.1.42"/>
    </reaction>
</comment>
<comment type="pathway">
    <text evidence="3">Amino-acid biosynthesis; L-isoleucine biosynthesis; L-isoleucine from 2-oxobutanoate: step 4/4.</text>
</comment>
<dbReference type="Gene3D" id="3.30.470.10">
    <property type="match status" value="1"/>
</dbReference>
<comment type="catalytic activity">
    <reaction evidence="13">
        <text>L-leucine + 2-oxoglutarate = 4-methyl-2-oxopentanoate + L-glutamate</text>
        <dbReference type="Rhea" id="RHEA:18321"/>
        <dbReference type="ChEBI" id="CHEBI:16810"/>
        <dbReference type="ChEBI" id="CHEBI:17865"/>
        <dbReference type="ChEBI" id="CHEBI:29985"/>
        <dbReference type="ChEBI" id="CHEBI:57427"/>
        <dbReference type="EC" id="2.6.1.42"/>
    </reaction>
</comment>
<evidence type="ECO:0000256" key="2">
    <source>
        <dbReference type="ARBA" id="ARBA00003109"/>
    </source>
</evidence>
<evidence type="ECO:0000256" key="4">
    <source>
        <dbReference type="ARBA" id="ARBA00004931"/>
    </source>
</evidence>
<name>J1K376_9HYPH</name>
<comment type="function">
    <text evidence="2">Acts on leucine, isoleucine and valine.</text>
</comment>
<dbReference type="HOGENOM" id="CLU_020844_4_1_5"/>
<dbReference type="OrthoDB" id="9805628at2"/>
<dbReference type="InterPro" id="IPR036038">
    <property type="entry name" value="Aminotransferase-like"/>
</dbReference>
<protein>
    <recommendedName>
        <fullName evidence="8">Probable branched-chain-amino-acid aminotransferase</fullName>
        <ecNumber evidence="7">2.6.1.42</ecNumber>
    </recommendedName>
</protein>
<organism evidence="14 15">
    <name type="scientific">Bartonella tamiae Th239</name>
    <dbReference type="NCBI Taxonomy" id="1094558"/>
    <lineage>
        <taxon>Bacteria</taxon>
        <taxon>Pseudomonadati</taxon>
        <taxon>Pseudomonadota</taxon>
        <taxon>Alphaproteobacteria</taxon>
        <taxon>Hyphomicrobiales</taxon>
        <taxon>Bartonellaceae</taxon>
        <taxon>Bartonella</taxon>
    </lineage>
</organism>
<dbReference type="InterPro" id="IPR001544">
    <property type="entry name" value="Aminotrans_IV"/>
</dbReference>
<comment type="caution">
    <text evidence="14">The sequence shown here is derived from an EMBL/GenBank/DDBJ whole genome shotgun (WGS) entry which is preliminary data.</text>
</comment>
<dbReference type="GO" id="GO:0008652">
    <property type="term" value="P:amino acid biosynthetic process"/>
    <property type="evidence" value="ECO:0007669"/>
    <property type="project" value="UniProtKB-ARBA"/>
</dbReference>
<proteinExistence type="inferred from homology"/>
<dbReference type="STRING" id="1094558.ME5_00270"/>
<dbReference type="EMBL" id="AIMB01000002">
    <property type="protein sequence ID" value="EJF91575.1"/>
    <property type="molecule type" value="Genomic_DNA"/>
</dbReference>
<dbReference type="FunFam" id="3.20.10.10:FF:000002">
    <property type="entry name" value="D-alanine aminotransferase"/>
    <property type="match status" value="1"/>
</dbReference>
<evidence type="ECO:0000256" key="8">
    <source>
        <dbReference type="ARBA" id="ARBA00014472"/>
    </source>
</evidence>
<dbReference type="InterPro" id="IPR043132">
    <property type="entry name" value="BCAT-like_C"/>
</dbReference>
<evidence type="ECO:0000313" key="15">
    <source>
        <dbReference type="Proteomes" id="UP000008952"/>
    </source>
</evidence>
<evidence type="ECO:0000256" key="6">
    <source>
        <dbReference type="ARBA" id="ARBA00009320"/>
    </source>
</evidence>
<keyword evidence="10" id="KW-0100">Branched-chain amino acid biosynthesis</keyword>
<evidence type="ECO:0000256" key="11">
    <source>
        <dbReference type="ARBA" id="ARBA00048212"/>
    </source>
</evidence>
<accession>J1K376</accession>
<sequence length="282" mass="32018">MDKVFLNGQILDAKDAKISIMDRSILFSDAVYEVISVLNKEFLDFHAHMKRLQNSLKALEINFLVDETVFLNQLQKLITHNAFVNGTVYIQISRGHGIRNFLYDTSFKPTLFMFTQKGLDHDLLLTPCLKMMSYKEGRWERRDIKTTQLLYSSLAKTKAHQKGVDDAVYVEDGFITEATSSNFHIIDKEGTFVTRPLDGSILPGITRATLINLAKKNHCNVEERLFSLKDVFEAKEAFISSASTFATAVTHIDGKMIGNGKAGETTKWLRKLYLDHVERSVS</sequence>
<evidence type="ECO:0000256" key="12">
    <source>
        <dbReference type="ARBA" id="ARBA00048798"/>
    </source>
</evidence>
<gene>
    <name evidence="14" type="ORF">ME5_00270</name>
</gene>
<dbReference type="Gene3D" id="3.20.10.10">
    <property type="entry name" value="D-amino Acid Aminotransferase, subunit A, domain 2"/>
    <property type="match status" value="1"/>
</dbReference>
<dbReference type="eggNOG" id="COG0115">
    <property type="taxonomic scope" value="Bacteria"/>
</dbReference>
<dbReference type="Proteomes" id="UP000008952">
    <property type="component" value="Unassembled WGS sequence"/>
</dbReference>
<dbReference type="AlphaFoldDB" id="J1K376"/>
<evidence type="ECO:0000256" key="7">
    <source>
        <dbReference type="ARBA" id="ARBA00013053"/>
    </source>
</evidence>
<dbReference type="PANTHER" id="PTHR42743">
    <property type="entry name" value="AMINO-ACID AMINOTRANSFERASE"/>
    <property type="match status" value="1"/>
</dbReference>
<comment type="cofactor">
    <cofactor evidence="1">
        <name>pyridoxal 5'-phosphate</name>
        <dbReference type="ChEBI" id="CHEBI:597326"/>
    </cofactor>
</comment>
<dbReference type="GO" id="GO:0009082">
    <property type="term" value="P:branched-chain amino acid biosynthetic process"/>
    <property type="evidence" value="ECO:0007669"/>
    <property type="project" value="UniProtKB-KW"/>
</dbReference>
<comment type="pathway">
    <text evidence="5">Amino-acid biosynthesis; L-leucine biosynthesis; L-leucine from 3-methyl-2-oxobutanoate: step 4/4.</text>
</comment>
<reference evidence="14 15" key="1">
    <citation type="submission" date="2012-03" db="EMBL/GenBank/DDBJ databases">
        <title>The Genome Sequence of Bartonella tamiae Th239.</title>
        <authorList>
            <consortium name="The Broad Institute Genome Sequencing Platform"/>
            <consortium name="The Broad Institute Genome Sequencing Center for Infectious Disease"/>
            <person name="Feldgarden M."/>
            <person name="Kirby J."/>
            <person name="Kosoy M."/>
            <person name="Birtles R."/>
            <person name="Probert W.S."/>
            <person name="Chiaraviglio L."/>
            <person name="Young S.K."/>
            <person name="Zeng Q."/>
            <person name="Gargeya S."/>
            <person name="Fitzgerald M."/>
            <person name="Haas B."/>
            <person name="Abouelleil A."/>
            <person name="Alvarado L."/>
            <person name="Arachchi H.M."/>
            <person name="Berlin A."/>
            <person name="Chapman S.B."/>
            <person name="Gearin G."/>
            <person name="Goldberg J."/>
            <person name="Griggs A."/>
            <person name="Gujja S."/>
            <person name="Hansen M."/>
            <person name="Heiman D."/>
            <person name="Howarth C."/>
            <person name="Larimer J."/>
            <person name="Lui A."/>
            <person name="MacDonald P.J.P."/>
            <person name="McCowen C."/>
            <person name="Montmayeur A."/>
            <person name="Murphy C."/>
            <person name="Neiman D."/>
            <person name="Pearson M."/>
            <person name="Priest M."/>
            <person name="Roberts A."/>
            <person name="Saif S."/>
            <person name="Shea T."/>
            <person name="Sisk P."/>
            <person name="Stolte C."/>
            <person name="Sykes S."/>
            <person name="Wortman J."/>
            <person name="Nusbaum C."/>
            <person name="Birren B."/>
        </authorList>
    </citation>
    <scope>NUCLEOTIDE SEQUENCE [LARGE SCALE GENOMIC DNA]</scope>
    <source>
        <strain evidence="14 15">Th239</strain>
    </source>
</reference>
<dbReference type="EC" id="2.6.1.42" evidence="7"/>
<dbReference type="RefSeq" id="WP_008037728.1">
    <property type="nucleotide sequence ID" value="NZ_JH725147.1"/>
</dbReference>
<evidence type="ECO:0000256" key="3">
    <source>
        <dbReference type="ARBA" id="ARBA00004824"/>
    </source>
</evidence>
<dbReference type="SUPFAM" id="SSF56752">
    <property type="entry name" value="D-aminoacid aminotransferase-like PLP-dependent enzymes"/>
    <property type="match status" value="1"/>
</dbReference>
<evidence type="ECO:0000256" key="13">
    <source>
        <dbReference type="ARBA" id="ARBA00049229"/>
    </source>
</evidence>
<dbReference type="PATRIC" id="fig|1094558.3.peg.304"/>
<comment type="pathway">
    <text evidence="4">Amino-acid biosynthesis; L-valine biosynthesis; L-valine from pyruvate: step 4/4.</text>
</comment>